<comment type="pathway">
    <text evidence="7">Cell wall biogenesis; peptidoglycan biosynthesis.</text>
</comment>
<feature type="binding site" evidence="7">
    <location>
        <begin position="207"/>
        <end position="208"/>
    </location>
    <ligand>
        <name>substrate</name>
    </ligand>
</feature>
<dbReference type="RefSeq" id="WP_134244884.1">
    <property type="nucleotide sequence ID" value="NZ_SNTY01000047.1"/>
</dbReference>
<evidence type="ECO:0000256" key="3">
    <source>
        <dbReference type="ARBA" id="ARBA00022960"/>
    </source>
</evidence>
<dbReference type="EC" id="5.1.1.3" evidence="2 7"/>
<name>A0A4Y7XAI8_9GAMM</name>
<feature type="binding site" evidence="7">
    <location>
        <begin position="61"/>
        <end position="62"/>
    </location>
    <ligand>
        <name>substrate</name>
    </ligand>
</feature>
<feature type="binding site" evidence="7">
    <location>
        <begin position="93"/>
        <end position="94"/>
    </location>
    <ligand>
        <name>substrate</name>
    </ligand>
</feature>
<dbReference type="PANTHER" id="PTHR21198">
    <property type="entry name" value="GLUTAMATE RACEMASE"/>
    <property type="match status" value="1"/>
</dbReference>
<keyword evidence="9" id="KW-1185">Reference proteome</keyword>
<dbReference type="GO" id="GO:0071555">
    <property type="term" value="P:cell wall organization"/>
    <property type="evidence" value="ECO:0007669"/>
    <property type="project" value="UniProtKB-KW"/>
</dbReference>
<keyword evidence="4 7" id="KW-0573">Peptidoglycan synthesis</keyword>
<comment type="similarity">
    <text evidence="7">Belongs to the aspartate/glutamate racemases family.</text>
</comment>
<comment type="catalytic activity">
    <reaction evidence="1 7">
        <text>L-glutamate = D-glutamate</text>
        <dbReference type="Rhea" id="RHEA:12813"/>
        <dbReference type="ChEBI" id="CHEBI:29985"/>
        <dbReference type="ChEBI" id="CHEBI:29986"/>
        <dbReference type="EC" id="5.1.1.3"/>
    </reaction>
</comment>
<keyword evidence="5 7" id="KW-0413">Isomerase</keyword>
<dbReference type="SUPFAM" id="SSF53681">
    <property type="entry name" value="Aspartate/glutamate racemase"/>
    <property type="match status" value="2"/>
</dbReference>
<accession>A0A4Y7XAI8</accession>
<feature type="active site" description="Proton donor/acceptor" evidence="7">
    <location>
        <position position="206"/>
    </location>
</feature>
<sequence length="313" mass="33431">MKSTLTDFSSPAVAVNPLERSAAPIGVFDSGMGGLSIVQELQAYLPQESIIYLADTKHVPYGERSDDEICQLTTQAVQWLHAQGCKAVVIACNTASAFSLTPLREHYGPGFPIIGLVPAVKPAVLKSRSKVVGVLATPGTLRGSLLKDVIAEVAVPAQVQVLTAVSPALVPFVEQGEQDSKACQQELERILRPLQQAGADHLVLGCTHYPFLKNSIRAVFGEQFVLVDSGLAVARQTGRVLTDQRLNNGQMQTAGTEIESAKQPVVKLQCYVTGNANTAQPVLNSLIKSFSPVFISVQQADIEFMAASCVAQH</sequence>
<dbReference type="STRING" id="1120977.GCA_000619845_01979"/>
<dbReference type="OrthoDB" id="9801055at2"/>
<comment type="caution">
    <text evidence="8">The sequence shown here is derived from an EMBL/GenBank/DDBJ whole genome shotgun (WGS) entry which is preliminary data.</text>
</comment>
<dbReference type="AlphaFoldDB" id="A0A4Y7XAI8"/>
<dbReference type="InterPro" id="IPR004391">
    <property type="entry name" value="Glu_race"/>
</dbReference>
<dbReference type="GO" id="GO:0008360">
    <property type="term" value="P:regulation of cell shape"/>
    <property type="evidence" value="ECO:0007669"/>
    <property type="project" value="UniProtKB-KW"/>
</dbReference>
<dbReference type="GO" id="GO:0008881">
    <property type="term" value="F:glutamate racemase activity"/>
    <property type="evidence" value="ECO:0007669"/>
    <property type="project" value="UniProtKB-UniRule"/>
</dbReference>
<reference evidence="8 9" key="1">
    <citation type="submission" date="2019-03" db="EMBL/GenBank/DDBJ databases">
        <title>Alkanindiges illinoisensis: a potential pathogenic isolated from ascites of a gastric cancer patient with abdominal metastasis.</title>
        <authorList>
            <person name="Hu X."/>
            <person name="Yang B."/>
            <person name="Yan X."/>
            <person name="Lin L."/>
            <person name="Zhao H."/>
            <person name="Zhou F."/>
            <person name="Su B."/>
            <person name="Chen J."/>
            <person name="Rui Y."/>
            <person name="Wang Q."/>
            <person name="Zheng L."/>
        </authorList>
    </citation>
    <scope>NUCLEOTIDE SEQUENCE [LARGE SCALE GENOMIC DNA]</scope>
    <source>
        <strain evidence="8 9">NFYY 23406</strain>
    </source>
</reference>
<dbReference type="InterPro" id="IPR018187">
    <property type="entry name" value="Asp/Glu_racemase_AS_1"/>
</dbReference>
<dbReference type="GO" id="GO:0009252">
    <property type="term" value="P:peptidoglycan biosynthetic process"/>
    <property type="evidence" value="ECO:0007669"/>
    <property type="project" value="UniProtKB-UniRule"/>
</dbReference>
<dbReference type="PANTHER" id="PTHR21198:SF2">
    <property type="entry name" value="GLUTAMATE RACEMASE"/>
    <property type="match status" value="1"/>
</dbReference>
<dbReference type="Proteomes" id="UP000297834">
    <property type="component" value="Unassembled WGS sequence"/>
</dbReference>
<dbReference type="Pfam" id="PF01177">
    <property type="entry name" value="Asp_Glu_race"/>
    <property type="match status" value="1"/>
</dbReference>
<dbReference type="EMBL" id="SNTY01000047">
    <property type="protein sequence ID" value="TEU24968.1"/>
    <property type="molecule type" value="Genomic_DNA"/>
</dbReference>
<keyword evidence="3 7" id="KW-0133">Cell shape</keyword>
<evidence type="ECO:0000256" key="5">
    <source>
        <dbReference type="ARBA" id="ARBA00023235"/>
    </source>
</evidence>
<protein>
    <recommendedName>
        <fullName evidence="2 7">Glutamate racemase</fullName>
        <ecNumber evidence="2 7">5.1.1.3</ecNumber>
    </recommendedName>
</protein>
<dbReference type="FunFam" id="3.40.50.1860:FF:000001">
    <property type="entry name" value="Glutamate racemase"/>
    <property type="match status" value="1"/>
</dbReference>
<keyword evidence="6 7" id="KW-0961">Cell wall biogenesis/degradation</keyword>
<dbReference type="InterPro" id="IPR033134">
    <property type="entry name" value="Asp/Glu_racemase_AS_2"/>
</dbReference>
<evidence type="ECO:0000313" key="9">
    <source>
        <dbReference type="Proteomes" id="UP000297834"/>
    </source>
</evidence>
<evidence type="ECO:0000256" key="4">
    <source>
        <dbReference type="ARBA" id="ARBA00022984"/>
    </source>
</evidence>
<dbReference type="NCBIfam" id="TIGR00067">
    <property type="entry name" value="glut_race"/>
    <property type="match status" value="1"/>
</dbReference>
<dbReference type="PROSITE" id="PS00924">
    <property type="entry name" value="ASP_GLU_RACEMASE_2"/>
    <property type="match status" value="1"/>
</dbReference>
<dbReference type="Gene3D" id="3.40.50.1860">
    <property type="match status" value="2"/>
</dbReference>
<comment type="function">
    <text evidence="7">Provides the (R)-glutamate required for cell wall biosynthesis.</text>
</comment>
<feature type="binding site" evidence="7">
    <location>
        <begin position="29"/>
        <end position="30"/>
    </location>
    <ligand>
        <name>substrate</name>
    </ligand>
</feature>
<evidence type="ECO:0000256" key="2">
    <source>
        <dbReference type="ARBA" id="ARBA00013090"/>
    </source>
</evidence>
<proteinExistence type="inferred from homology"/>
<feature type="active site" description="Proton donor/acceptor" evidence="7">
    <location>
        <position position="92"/>
    </location>
</feature>
<dbReference type="HAMAP" id="MF_00258">
    <property type="entry name" value="Glu_racemase"/>
    <property type="match status" value="1"/>
</dbReference>
<evidence type="ECO:0000313" key="8">
    <source>
        <dbReference type="EMBL" id="TEU24968.1"/>
    </source>
</evidence>
<evidence type="ECO:0000256" key="1">
    <source>
        <dbReference type="ARBA" id="ARBA00001602"/>
    </source>
</evidence>
<evidence type="ECO:0000256" key="7">
    <source>
        <dbReference type="HAMAP-Rule" id="MF_00258"/>
    </source>
</evidence>
<dbReference type="UniPathway" id="UPA00219"/>
<dbReference type="InterPro" id="IPR001920">
    <property type="entry name" value="Asp/Glu_race"/>
</dbReference>
<evidence type="ECO:0000256" key="6">
    <source>
        <dbReference type="ARBA" id="ARBA00023316"/>
    </source>
</evidence>
<dbReference type="PROSITE" id="PS00923">
    <property type="entry name" value="ASP_GLU_RACEMASE_1"/>
    <property type="match status" value="1"/>
</dbReference>
<dbReference type="InterPro" id="IPR015942">
    <property type="entry name" value="Asp/Glu/hydantoin_racemase"/>
</dbReference>
<gene>
    <name evidence="7 8" type="primary">murI</name>
    <name evidence="8" type="ORF">E2B99_10420</name>
</gene>
<organism evidence="8 9">
    <name type="scientific">Alkanindiges illinoisensis</name>
    <dbReference type="NCBI Taxonomy" id="197183"/>
    <lineage>
        <taxon>Bacteria</taxon>
        <taxon>Pseudomonadati</taxon>
        <taxon>Pseudomonadota</taxon>
        <taxon>Gammaproteobacteria</taxon>
        <taxon>Moraxellales</taxon>
        <taxon>Moraxellaceae</taxon>
        <taxon>Alkanindiges</taxon>
    </lineage>
</organism>